<gene>
    <name evidence="8" type="ORF">F3W84_23430</name>
</gene>
<protein>
    <submittedName>
        <fullName evidence="8">Response regulator</fullName>
    </submittedName>
</protein>
<evidence type="ECO:0000256" key="3">
    <source>
        <dbReference type="ARBA" id="ARBA00023015"/>
    </source>
</evidence>
<feature type="modified residue" description="4-aspartylphosphate" evidence="6">
    <location>
        <position position="62"/>
    </location>
</feature>
<dbReference type="InterPro" id="IPR039420">
    <property type="entry name" value="WalR-like"/>
</dbReference>
<dbReference type="Gene3D" id="3.40.50.2300">
    <property type="match status" value="1"/>
</dbReference>
<dbReference type="PROSITE" id="PS01117">
    <property type="entry name" value="HTH_MARR_1"/>
    <property type="match status" value="1"/>
</dbReference>
<keyword evidence="3" id="KW-0805">Transcription regulation</keyword>
<sequence length="301" mass="33792">MLKGFNRDKAATVLLIDDEEPLLSVLEAALADEGYHCKLATSGKKALNLIERSPQIDIIVSDIRMPDINGIELLEVIRNRFGARTWLQVILMTGHATLDNSIAALRLQAVDFLFKPIRRPQLLAAVANAATKASEHRKMADGWSQGKERLERLTHEARQLGQMLTTMQVTDFSARTVSPVSDETEAHIDLTKERMLELLRTRDIKTRYFKEKLFVDPAWHMLSDLMENYLLDHQVSVTALYIASGIAAATAARRLEELEQGGFIGRTLDPSDGRRQLAHLTQKSIDLMMTYLTALHCQTGS</sequence>
<evidence type="ECO:0000259" key="7">
    <source>
        <dbReference type="PROSITE" id="PS50110"/>
    </source>
</evidence>
<evidence type="ECO:0000313" key="9">
    <source>
        <dbReference type="Proteomes" id="UP000327108"/>
    </source>
</evidence>
<dbReference type="AlphaFoldDB" id="A0A5N1JC45"/>
<evidence type="ECO:0000256" key="2">
    <source>
        <dbReference type="ARBA" id="ARBA00023012"/>
    </source>
</evidence>
<accession>A0A5N1JC45</accession>
<comment type="caution">
    <text evidence="8">The sequence shown here is derived from an EMBL/GenBank/DDBJ whole genome shotgun (WGS) entry which is preliminary data.</text>
</comment>
<proteinExistence type="predicted"/>
<keyword evidence="9" id="KW-1185">Reference proteome</keyword>
<dbReference type="InterPro" id="IPR011006">
    <property type="entry name" value="CheY-like_superfamily"/>
</dbReference>
<dbReference type="InterPro" id="IPR036390">
    <property type="entry name" value="WH_DNA-bd_sf"/>
</dbReference>
<name>A0A5N1JC45_9HYPH</name>
<evidence type="ECO:0000256" key="4">
    <source>
        <dbReference type="ARBA" id="ARBA00023125"/>
    </source>
</evidence>
<dbReference type="SMART" id="SM00448">
    <property type="entry name" value="REC"/>
    <property type="match status" value="1"/>
</dbReference>
<evidence type="ECO:0000256" key="6">
    <source>
        <dbReference type="PROSITE-ProRule" id="PRU00169"/>
    </source>
</evidence>
<dbReference type="GO" id="GO:0005829">
    <property type="term" value="C:cytosol"/>
    <property type="evidence" value="ECO:0007669"/>
    <property type="project" value="TreeGrafter"/>
</dbReference>
<dbReference type="GO" id="GO:0006355">
    <property type="term" value="P:regulation of DNA-templated transcription"/>
    <property type="evidence" value="ECO:0007669"/>
    <property type="project" value="TreeGrafter"/>
</dbReference>
<evidence type="ECO:0000256" key="5">
    <source>
        <dbReference type="ARBA" id="ARBA00023163"/>
    </source>
</evidence>
<keyword evidence="1 6" id="KW-0597">Phosphoprotein</keyword>
<dbReference type="PROSITE" id="PS50110">
    <property type="entry name" value="RESPONSE_REGULATORY"/>
    <property type="match status" value="1"/>
</dbReference>
<dbReference type="RefSeq" id="WP_151096119.1">
    <property type="nucleotide sequence ID" value="NZ_JBLZNM010000043.1"/>
</dbReference>
<keyword evidence="4" id="KW-0238">DNA-binding</keyword>
<dbReference type="InterPro" id="IPR001789">
    <property type="entry name" value="Sig_transdc_resp-reg_receiver"/>
</dbReference>
<dbReference type="Gene3D" id="1.10.10.10">
    <property type="entry name" value="Winged helix-like DNA-binding domain superfamily/Winged helix DNA-binding domain"/>
    <property type="match status" value="1"/>
</dbReference>
<dbReference type="Proteomes" id="UP000327108">
    <property type="component" value="Unassembled WGS sequence"/>
</dbReference>
<dbReference type="GO" id="GO:0000156">
    <property type="term" value="F:phosphorelay response regulator activity"/>
    <property type="evidence" value="ECO:0007669"/>
    <property type="project" value="TreeGrafter"/>
</dbReference>
<dbReference type="SUPFAM" id="SSF52172">
    <property type="entry name" value="CheY-like"/>
    <property type="match status" value="1"/>
</dbReference>
<dbReference type="Pfam" id="PF00072">
    <property type="entry name" value="Response_reg"/>
    <property type="match status" value="1"/>
</dbReference>
<dbReference type="GO" id="GO:0000976">
    <property type="term" value="F:transcription cis-regulatory region binding"/>
    <property type="evidence" value="ECO:0007669"/>
    <property type="project" value="TreeGrafter"/>
</dbReference>
<organism evidence="8 9">
    <name type="scientific">Ochrobactrum quorumnocens</name>
    <dbReference type="NCBI Taxonomy" id="271865"/>
    <lineage>
        <taxon>Bacteria</taxon>
        <taxon>Pseudomonadati</taxon>
        <taxon>Pseudomonadota</taxon>
        <taxon>Alphaproteobacteria</taxon>
        <taxon>Hyphomicrobiales</taxon>
        <taxon>Brucellaceae</taxon>
        <taxon>Brucella/Ochrobactrum group</taxon>
        <taxon>Ochrobactrum</taxon>
    </lineage>
</organism>
<keyword evidence="2" id="KW-0902">Two-component regulatory system</keyword>
<dbReference type="SUPFAM" id="SSF46785">
    <property type="entry name" value="Winged helix' DNA-binding domain"/>
    <property type="match status" value="1"/>
</dbReference>
<dbReference type="GO" id="GO:0032993">
    <property type="term" value="C:protein-DNA complex"/>
    <property type="evidence" value="ECO:0007669"/>
    <property type="project" value="TreeGrafter"/>
</dbReference>
<reference evidence="8 9" key="1">
    <citation type="submission" date="2019-09" db="EMBL/GenBank/DDBJ databases">
        <title>Biological control of the noxious weed angled onion (Allium triquetrum) thwarted by endophytic bacteria in Victoria, Australia.</title>
        <authorList>
            <person name="Tehranchian P."/>
            <person name="Adair R.J."/>
            <person name="Van T.H."/>
            <person name="Morrison P.D."/>
            <person name="Williams H."/>
            <person name="Lawrie A.C."/>
        </authorList>
    </citation>
    <scope>NUCLEOTIDE SEQUENCE [LARGE SCALE GENOMIC DNA]</scope>
    <source>
        <strain evidence="8 9">RPTAtOch1</strain>
    </source>
</reference>
<dbReference type="PANTHER" id="PTHR48111:SF1">
    <property type="entry name" value="TWO-COMPONENT RESPONSE REGULATOR ORR33"/>
    <property type="match status" value="1"/>
</dbReference>
<dbReference type="InterPro" id="IPR023187">
    <property type="entry name" value="Tscrpt_reg_MarR-type_CS"/>
</dbReference>
<dbReference type="InterPro" id="IPR036388">
    <property type="entry name" value="WH-like_DNA-bd_sf"/>
</dbReference>
<dbReference type="PANTHER" id="PTHR48111">
    <property type="entry name" value="REGULATOR OF RPOS"/>
    <property type="match status" value="1"/>
</dbReference>
<feature type="domain" description="Response regulatory" evidence="7">
    <location>
        <begin position="12"/>
        <end position="130"/>
    </location>
</feature>
<keyword evidence="5" id="KW-0804">Transcription</keyword>
<evidence type="ECO:0000313" key="8">
    <source>
        <dbReference type="EMBL" id="KAA9352673.1"/>
    </source>
</evidence>
<dbReference type="EMBL" id="VYXQ01000044">
    <property type="protein sequence ID" value="KAA9352673.1"/>
    <property type="molecule type" value="Genomic_DNA"/>
</dbReference>
<evidence type="ECO:0000256" key="1">
    <source>
        <dbReference type="ARBA" id="ARBA00022553"/>
    </source>
</evidence>